<feature type="domain" description="Glycosyltransferase 2-like" evidence="1">
    <location>
        <begin position="3"/>
        <end position="79"/>
    </location>
</feature>
<name>A0A6A9QIY3_SULME</name>
<dbReference type="InterPro" id="IPR029044">
    <property type="entry name" value="Nucleotide-diphossugar_trans"/>
</dbReference>
<comment type="caution">
    <text evidence="2">The sequence shown here is derived from an EMBL/GenBank/DDBJ whole genome shotgun (WGS) entry which is preliminary data.</text>
</comment>
<dbReference type="Proteomes" id="UP000470772">
    <property type="component" value="Unassembled WGS sequence"/>
</dbReference>
<evidence type="ECO:0000313" key="3">
    <source>
        <dbReference type="Proteomes" id="UP000470772"/>
    </source>
</evidence>
<dbReference type="Gene3D" id="3.90.550.10">
    <property type="entry name" value="Spore Coat Polysaccharide Biosynthesis Protein SpsA, Chain A"/>
    <property type="match status" value="1"/>
</dbReference>
<accession>A0A6A9QIY3</accession>
<dbReference type="Pfam" id="PF00535">
    <property type="entry name" value="Glycos_transf_2"/>
    <property type="match status" value="1"/>
</dbReference>
<dbReference type="SUPFAM" id="SSF53448">
    <property type="entry name" value="Nucleotide-diphospho-sugar transferases"/>
    <property type="match status" value="1"/>
</dbReference>
<keyword evidence="2" id="KW-0808">Transferase</keyword>
<dbReference type="CDD" id="cd00761">
    <property type="entry name" value="Glyco_tranf_GTA_type"/>
    <property type="match status" value="1"/>
</dbReference>
<sequence length="126" mass="14566">MFSVQIPSFHGKYLRDVFESIREQTFQDYEVVIVNSGGNSITDLIREYGFKEVKKNVKLLEARYLANEVSKGDYAFLLDETRPLRRDALSFISKNLHDMVIIGEKEVGESFWIKAAQLDKEIDLSL</sequence>
<reference evidence="2 3" key="1">
    <citation type="submission" date="2019-10" db="EMBL/GenBank/DDBJ databases">
        <title>Sequencing and Assembly of Multiple Reported Metal-Biooxidizing Members of the Extremely Thermoacidophilic Archaeal Family Sulfolobaceae.</title>
        <authorList>
            <person name="Counts J.A."/>
            <person name="Kelly R.M."/>
        </authorList>
    </citation>
    <scope>NUCLEOTIDE SEQUENCE [LARGE SCALE GENOMIC DNA]</scope>
    <source>
        <strain evidence="2 3">DSM 6482</strain>
    </source>
</reference>
<gene>
    <name evidence="2" type="ORF">GC250_05660</name>
</gene>
<dbReference type="InterPro" id="IPR001173">
    <property type="entry name" value="Glyco_trans_2-like"/>
</dbReference>
<organism evidence="2 3">
    <name type="scientific">Sulfuracidifex metallicus DSM 6482 = JCM 9184</name>
    <dbReference type="NCBI Taxonomy" id="523847"/>
    <lineage>
        <taxon>Archaea</taxon>
        <taxon>Thermoproteota</taxon>
        <taxon>Thermoprotei</taxon>
        <taxon>Sulfolobales</taxon>
        <taxon>Sulfolobaceae</taxon>
        <taxon>Sulfuracidifex</taxon>
    </lineage>
</organism>
<dbReference type="EMBL" id="WGGD01000005">
    <property type="protein sequence ID" value="MUN28936.1"/>
    <property type="molecule type" value="Genomic_DNA"/>
</dbReference>
<keyword evidence="3" id="KW-1185">Reference proteome</keyword>
<dbReference type="AlphaFoldDB" id="A0A6A9QIY3"/>
<proteinExistence type="predicted"/>
<evidence type="ECO:0000313" key="2">
    <source>
        <dbReference type="EMBL" id="MUN28936.1"/>
    </source>
</evidence>
<evidence type="ECO:0000259" key="1">
    <source>
        <dbReference type="Pfam" id="PF00535"/>
    </source>
</evidence>
<protein>
    <submittedName>
        <fullName evidence="2">Glycosyltransferase</fullName>
    </submittedName>
</protein>
<dbReference type="GO" id="GO:0016740">
    <property type="term" value="F:transferase activity"/>
    <property type="evidence" value="ECO:0007669"/>
    <property type="project" value="UniProtKB-KW"/>
</dbReference>